<dbReference type="Gene3D" id="3.20.20.150">
    <property type="entry name" value="Divalent-metal-dependent TIM barrel enzymes"/>
    <property type="match status" value="1"/>
</dbReference>
<dbReference type="PANTHER" id="PTHR43489">
    <property type="entry name" value="ISOMERASE"/>
    <property type="match status" value="1"/>
</dbReference>
<feature type="active site" description="Proton donor/acceptor" evidence="3">
    <location>
        <position position="140"/>
    </location>
</feature>
<comment type="similarity">
    <text evidence="2">Belongs to the hyi family.</text>
</comment>
<evidence type="ECO:0000259" key="4">
    <source>
        <dbReference type="Pfam" id="PF01261"/>
    </source>
</evidence>
<dbReference type="InterPro" id="IPR026040">
    <property type="entry name" value="HyI-like"/>
</dbReference>
<dbReference type="GO" id="GO:0046487">
    <property type="term" value="P:glyoxylate metabolic process"/>
    <property type="evidence" value="ECO:0007669"/>
    <property type="project" value="TreeGrafter"/>
</dbReference>
<reference evidence="5 6" key="1">
    <citation type="submission" date="2020-07" db="EMBL/GenBank/DDBJ databases">
        <title>Taxonomic revisions and descriptions of new bacterial species based on genomic comparisons in the high-G+C-content subgroup of the family Alcaligenaceae.</title>
        <authorList>
            <person name="Szabo A."/>
            <person name="Felfoldi T."/>
        </authorList>
    </citation>
    <scope>NUCLEOTIDE SEQUENCE [LARGE SCALE GENOMIC DNA]</scope>
    <source>
        <strain evidence="5 6">DSM 25667</strain>
    </source>
</reference>
<organism evidence="5 6">
    <name type="scientific">Pollutimonas harenae</name>
    <dbReference type="NCBI Taxonomy" id="657015"/>
    <lineage>
        <taxon>Bacteria</taxon>
        <taxon>Pseudomonadati</taxon>
        <taxon>Pseudomonadota</taxon>
        <taxon>Betaproteobacteria</taxon>
        <taxon>Burkholderiales</taxon>
        <taxon>Alcaligenaceae</taxon>
        <taxon>Pollutimonas</taxon>
    </lineage>
</organism>
<dbReference type="RefSeq" id="WP_130037823.1">
    <property type="nucleotide sequence ID" value="NZ_JACCEV010000001.1"/>
</dbReference>
<dbReference type="Proteomes" id="UP000554144">
    <property type="component" value="Unassembled WGS sequence"/>
</dbReference>
<evidence type="ECO:0000313" key="6">
    <source>
        <dbReference type="Proteomes" id="UP000554144"/>
    </source>
</evidence>
<protein>
    <submittedName>
        <fullName evidence="5">TIM barrel protein</fullName>
    </submittedName>
</protein>
<dbReference type="InterPro" id="IPR036237">
    <property type="entry name" value="Xyl_isomerase-like_sf"/>
</dbReference>
<feature type="domain" description="Xylose isomerase-like TIM barrel" evidence="4">
    <location>
        <begin position="22"/>
        <end position="250"/>
    </location>
</feature>
<gene>
    <name evidence="5" type="ORF">H0A62_04530</name>
</gene>
<accession>A0A853H2R7</accession>
<evidence type="ECO:0000256" key="2">
    <source>
        <dbReference type="PIRNR" id="PIRNR006241"/>
    </source>
</evidence>
<dbReference type="InterPro" id="IPR013022">
    <property type="entry name" value="Xyl_isomerase-like_TIM-brl"/>
</dbReference>
<evidence type="ECO:0000256" key="1">
    <source>
        <dbReference type="ARBA" id="ARBA00023235"/>
    </source>
</evidence>
<dbReference type="SUPFAM" id="SSF51658">
    <property type="entry name" value="Xylose isomerase-like"/>
    <property type="match status" value="1"/>
</dbReference>
<sequence>MKLAANLSLLYPGLDLQERMAMAARDGFHAVEILFPYEQDPSLLAGQLQKHGLKLVLINTPVGQHGEKGLAGLPGRDLEFMAGLERALNICRATGCRSIHVMAGIPPDDTDQESCRSTLIGNLRKADAVTSAHGITLLLEALNREDMPGYFYHLPSQAADIIKTVASPSVRLQFDFYHCQREQLDLRQTLRETLSLIHHVQFANPQHRHEPNLDDAEVRAALLALQASGYQGWLGCEYRPKNDTSTGLIWRKAYDALLNSTHPTPQQEKHHKEIS</sequence>
<evidence type="ECO:0000256" key="3">
    <source>
        <dbReference type="PIRSR" id="PIRSR006241-50"/>
    </source>
</evidence>
<dbReference type="OrthoDB" id="9786584at2"/>
<keyword evidence="1 2" id="KW-0413">Isomerase</keyword>
<feature type="active site" description="Proton donor/acceptor" evidence="3">
    <location>
        <position position="237"/>
    </location>
</feature>
<keyword evidence="6" id="KW-1185">Reference proteome</keyword>
<dbReference type="PIRSF" id="PIRSF006241">
    <property type="entry name" value="HyI"/>
    <property type="match status" value="1"/>
</dbReference>
<comment type="caution">
    <text evidence="5">The sequence shown here is derived from an EMBL/GenBank/DDBJ whole genome shotgun (WGS) entry which is preliminary data.</text>
</comment>
<dbReference type="GO" id="GO:0008903">
    <property type="term" value="F:hydroxypyruvate isomerase activity"/>
    <property type="evidence" value="ECO:0007669"/>
    <property type="project" value="TreeGrafter"/>
</dbReference>
<dbReference type="InterPro" id="IPR050417">
    <property type="entry name" value="Sugar_Epim/Isomerase"/>
</dbReference>
<evidence type="ECO:0000313" key="5">
    <source>
        <dbReference type="EMBL" id="NYT84863.1"/>
    </source>
</evidence>
<dbReference type="AlphaFoldDB" id="A0A853H2R7"/>
<dbReference type="Pfam" id="PF01261">
    <property type="entry name" value="AP_endonuc_2"/>
    <property type="match status" value="1"/>
</dbReference>
<name>A0A853H2R7_9BURK</name>
<proteinExistence type="inferred from homology"/>
<dbReference type="PANTHER" id="PTHR43489:SF6">
    <property type="entry name" value="HYDROXYPYRUVATE ISOMERASE-RELATED"/>
    <property type="match status" value="1"/>
</dbReference>
<dbReference type="EMBL" id="JACCEV010000001">
    <property type="protein sequence ID" value="NYT84863.1"/>
    <property type="molecule type" value="Genomic_DNA"/>
</dbReference>